<gene>
    <name evidence="2" type="ORF">GCM10017653_38100</name>
</gene>
<evidence type="ECO:0000313" key="2">
    <source>
        <dbReference type="EMBL" id="GLK85740.1"/>
    </source>
</evidence>
<protein>
    <submittedName>
        <fullName evidence="2">Uncharacterized protein</fullName>
    </submittedName>
</protein>
<dbReference type="AlphaFoldDB" id="A0A9W6JXK8"/>
<evidence type="ECO:0000313" key="3">
    <source>
        <dbReference type="Proteomes" id="UP001143330"/>
    </source>
</evidence>
<comment type="caution">
    <text evidence="2">The sequence shown here is derived from an EMBL/GenBank/DDBJ whole genome shotgun (WGS) entry which is preliminary data.</text>
</comment>
<dbReference type="EMBL" id="BSFM01000017">
    <property type="protein sequence ID" value="GLK85740.1"/>
    <property type="molecule type" value="Genomic_DNA"/>
</dbReference>
<evidence type="ECO:0000256" key="1">
    <source>
        <dbReference type="SAM" id="MobiDB-lite"/>
    </source>
</evidence>
<organism evidence="2 3">
    <name type="scientific">Ancylobacter defluvii</name>
    <dbReference type="NCBI Taxonomy" id="1282440"/>
    <lineage>
        <taxon>Bacteria</taxon>
        <taxon>Pseudomonadati</taxon>
        <taxon>Pseudomonadota</taxon>
        <taxon>Alphaproteobacteria</taxon>
        <taxon>Hyphomicrobiales</taxon>
        <taxon>Xanthobacteraceae</taxon>
        <taxon>Ancylobacter</taxon>
    </lineage>
</organism>
<dbReference type="Proteomes" id="UP001143330">
    <property type="component" value="Unassembled WGS sequence"/>
</dbReference>
<sequence length="62" mass="6569">MPRKGRERPAAPAGSHDSGGGKARKGGQGKGKGSRGFLAPVPRKLPYPWICARRGLSRLSDE</sequence>
<proteinExistence type="predicted"/>
<name>A0A9W6JXK8_9HYPH</name>
<reference evidence="2" key="2">
    <citation type="submission" date="2023-01" db="EMBL/GenBank/DDBJ databases">
        <authorList>
            <person name="Sun Q."/>
            <person name="Evtushenko L."/>
        </authorList>
    </citation>
    <scope>NUCLEOTIDE SEQUENCE</scope>
    <source>
        <strain evidence="2">VKM B-2789</strain>
    </source>
</reference>
<keyword evidence="3" id="KW-1185">Reference proteome</keyword>
<reference evidence="2" key="1">
    <citation type="journal article" date="2014" name="Int. J. Syst. Evol. Microbiol.">
        <title>Complete genome sequence of Corynebacterium casei LMG S-19264T (=DSM 44701T), isolated from a smear-ripened cheese.</title>
        <authorList>
            <consortium name="US DOE Joint Genome Institute (JGI-PGF)"/>
            <person name="Walter F."/>
            <person name="Albersmeier A."/>
            <person name="Kalinowski J."/>
            <person name="Ruckert C."/>
        </authorList>
    </citation>
    <scope>NUCLEOTIDE SEQUENCE</scope>
    <source>
        <strain evidence="2">VKM B-2789</strain>
    </source>
</reference>
<feature type="region of interest" description="Disordered" evidence="1">
    <location>
        <begin position="1"/>
        <end position="42"/>
    </location>
</feature>
<accession>A0A9W6JXK8</accession>